<accession>A0A9Q3JVT5</accession>
<comment type="caution">
    <text evidence="2">The sequence shown here is derived from an EMBL/GenBank/DDBJ whole genome shotgun (WGS) entry which is preliminary data.</text>
</comment>
<evidence type="ECO:0000313" key="2">
    <source>
        <dbReference type="EMBL" id="MBW0570293.1"/>
    </source>
</evidence>
<feature type="non-terminal residue" evidence="2">
    <location>
        <position position="63"/>
    </location>
</feature>
<dbReference type="AlphaFoldDB" id="A0A9Q3JVT5"/>
<feature type="region of interest" description="Disordered" evidence="1">
    <location>
        <begin position="1"/>
        <end position="37"/>
    </location>
</feature>
<dbReference type="Proteomes" id="UP000765509">
    <property type="component" value="Unassembled WGS sequence"/>
</dbReference>
<keyword evidence="3" id="KW-1185">Reference proteome</keyword>
<proteinExistence type="predicted"/>
<reference evidence="2" key="1">
    <citation type="submission" date="2021-03" db="EMBL/GenBank/DDBJ databases">
        <title>Draft genome sequence of rust myrtle Austropuccinia psidii MF-1, a brazilian biotype.</title>
        <authorList>
            <person name="Quecine M.C."/>
            <person name="Pachon D.M.R."/>
            <person name="Bonatelli M.L."/>
            <person name="Correr F.H."/>
            <person name="Franceschini L.M."/>
            <person name="Leite T.F."/>
            <person name="Margarido G.R.A."/>
            <person name="Almeida C.A."/>
            <person name="Ferrarezi J.A."/>
            <person name="Labate C.A."/>
        </authorList>
    </citation>
    <scope>NUCLEOTIDE SEQUENCE</scope>
    <source>
        <strain evidence="2">MF-1</strain>
    </source>
</reference>
<sequence length="63" mass="7050">MPIQNSPPARHTRSQSRAEAAINPTTRAPLDGTPAFPQLRAQLDRGPHMEGRKRAKKIKLILR</sequence>
<evidence type="ECO:0000256" key="1">
    <source>
        <dbReference type="SAM" id="MobiDB-lite"/>
    </source>
</evidence>
<name>A0A9Q3JVT5_9BASI</name>
<protein>
    <submittedName>
        <fullName evidence="2">Uncharacterized protein</fullName>
    </submittedName>
</protein>
<organism evidence="2 3">
    <name type="scientific">Austropuccinia psidii MF-1</name>
    <dbReference type="NCBI Taxonomy" id="1389203"/>
    <lineage>
        <taxon>Eukaryota</taxon>
        <taxon>Fungi</taxon>
        <taxon>Dikarya</taxon>
        <taxon>Basidiomycota</taxon>
        <taxon>Pucciniomycotina</taxon>
        <taxon>Pucciniomycetes</taxon>
        <taxon>Pucciniales</taxon>
        <taxon>Sphaerophragmiaceae</taxon>
        <taxon>Austropuccinia</taxon>
    </lineage>
</organism>
<dbReference type="EMBL" id="AVOT02085971">
    <property type="protein sequence ID" value="MBW0570293.1"/>
    <property type="molecule type" value="Genomic_DNA"/>
</dbReference>
<gene>
    <name evidence="2" type="ORF">O181_110008</name>
</gene>
<evidence type="ECO:0000313" key="3">
    <source>
        <dbReference type="Proteomes" id="UP000765509"/>
    </source>
</evidence>